<evidence type="ECO:0000313" key="1">
    <source>
        <dbReference type="EMBL" id="KAJ2891130.1"/>
    </source>
</evidence>
<name>A0ACC1M0R0_9FUNG</name>
<dbReference type="EMBL" id="JANBVB010001085">
    <property type="protein sequence ID" value="KAJ2891130.1"/>
    <property type="molecule type" value="Genomic_DNA"/>
</dbReference>
<gene>
    <name evidence="1" type="ORF">IWW38_003756</name>
</gene>
<evidence type="ECO:0000313" key="2">
    <source>
        <dbReference type="Proteomes" id="UP001139981"/>
    </source>
</evidence>
<keyword evidence="2" id="KW-1185">Reference proteome</keyword>
<proteinExistence type="predicted"/>
<organism evidence="1 2">
    <name type="scientific">Coemansia aciculifera</name>
    <dbReference type="NCBI Taxonomy" id="417176"/>
    <lineage>
        <taxon>Eukaryota</taxon>
        <taxon>Fungi</taxon>
        <taxon>Fungi incertae sedis</taxon>
        <taxon>Zoopagomycota</taxon>
        <taxon>Kickxellomycotina</taxon>
        <taxon>Kickxellomycetes</taxon>
        <taxon>Kickxellales</taxon>
        <taxon>Kickxellaceae</taxon>
        <taxon>Coemansia</taxon>
    </lineage>
</organism>
<reference evidence="1" key="1">
    <citation type="submission" date="2022-07" db="EMBL/GenBank/DDBJ databases">
        <title>Phylogenomic reconstructions and comparative analyses of Kickxellomycotina fungi.</title>
        <authorList>
            <person name="Reynolds N.K."/>
            <person name="Stajich J.E."/>
            <person name="Barry K."/>
            <person name="Grigoriev I.V."/>
            <person name="Crous P."/>
            <person name="Smith M.E."/>
        </authorList>
    </citation>
    <scope>NUCLEOTIDE SEQUENCE</scope>
    <source>
        <strain evidence="1">CBS 190363</strain>
    </source>
</reference>
<accession>A0ACC1M0R0</accession>
<sequence length="162" mass="18671">MSKVGSRLDRTARQTKRKQHIAHDLDDEANDVVEWGQRLDGQDASMTDTVASSTKPSARHVTTNNDLHRSVLVNGTEYRLELAVWVQSSSDTLYLAIVYRLWESKQGGKQVMARWLLRQSEKFVNKKSVFIGELDWESFYCNSKMLDPLIDAEMFKIIKSLY</sequence>
<protein>
    <submittedName>
        <fullName evidence="1">Uncharacterized protein</fullName>
    </submittedName>
</protein>
<dbReference type="Proteomes" id="UP001139981">
    <property type="component" value="Unassembled WGS sequence"/>
</dbReference>
<comment type="caution">
    <text evidence="1">The sequence shown here is derived from an EMBL/GenBank/DDBJ whole genome shotgun (WGS) entry which is preliminary data.</text>
</comment>